<evidence type="ECO:0000256" key="3">
    <source>
        <dbReference type="ARBA" id="ARBA00004906"/>
    </source>
</evidence>
<dbReference type="UniPathway" id="UPA00143"/>
<evidence type="ECO:0000256" key="14">
    <source>
        <dbReference type="RuleBase" id="RU366018"/>
    </source>
</evidence>
<keyword evidence="5 16" id="KW-0812">Transmembrane</keyword>
<keyword evidence="7 14" id="KW-0863">Zinc-finger</keyword>
<evidence type="ECO:0000256" key="13">
    <source>
        <dbReference type="PROSITE-ProRule" id="PRU00508"/>
    </source>
</evidence>
<comment type="function">
    <text evidence="14">Ubiquitin ligase protein which is a component of the N-end rule pathway. Recognizes and binds to proteins bearing specific N-terminal residues that are destabilizing according to the N-end rule, leading to their ubiquitination and subsequent degradation.</text>
</comment>
<sequence>MNFTRFLGISQGTRPNDPLARLRFALETMPGSRKHVFSNGTRADVLKELYDAMWGNYSHLFVTWGAPLAPDVLLGDAQRENIPGVDDLPIPGRGCGHIFKRGESCFRCRDCGLDDSTVMCARCFHATDHTSHNISFSVTQHPGGCCDCGDPEAWSVPLNCPRHPPAQTPSTTQPYTHFPPKPRDRPRTNVPPELRDSLARTIGYALDFLLDTLDFSPDEAAPPAEAELGRHPTADPTPTDRFSVILWNDEKHSFDEVIHHLVVTTGMSQIEAVQTANKVDQEGRDIIRTGEDVNQLLKIADSINLIDIGVTVRRAYDTFREQVAAVILEWLLDLTSARIGPDGTVLREIVATELFAPRKKDTSSLSSSPDASRVYAELKDPARIDWLFLYHTRLWKRPRLHLKQIYVSVLTLSHEHKLTVATHFAAVYHRIVDAYLLVDREVETSIKYFAVQLFTVPSVAGYIVKHNNLLPRILSLLTAFFTNQIDEKRIRPLQPGQPIPALDIESFPFRSKRITSVFNDLRYLVSTPPVQLHVATSQEPLIHVLKLCKLFFGANAQRRAASSHVEYETDAWISVFNASLSLVRIVRAVGEAFQKGSTSDLVRAIETVTHHILVICTLSEPHLDPSKYSVKWHQVQLGSKEYQVLQFDVASGWVSFHHSLHWLLAELLKHEELLEEDKLKSVKGLTEPTLRGVVLKNMSPKGALTVLDFPLRGQLLHYRDFMLRELCYDSDVFLLQAFLTILDPDLVLVTTLDRFGLLEYFNGALTHPLYDSVALPAMVEEYLYVLITVLSEHSRTTPVRREIVHGLALGPCSYTELTKRVAERLADESAFDAALRSVANFDSNQGKYELRTECYDEVNPFFFHYTRNRREEVDLILRKRLDPKNPGQAIIEPRPLGLESGPYVGLTNLWERETLLRIVYFSLWGMVGILERAGPTPPPSADAVLDQSLHLIMLGIVEQPVRWARLAAETKISDPETNNEQTLIELLCSLENKERFKPLEARVGWCLDKFMAHVPEAIQAYRVVKEDTVSAEDRERAKKAAARARQDAIMKQFAAAQKTFLETNSFDGESDEDEDEDLPAPENGGGGFGSCIVCQEELRAGAGQRPFGALCFVQPSRMVRVARRLGGKVLEESLQAPISLDRPSEEPKADHKGKGKASDRPAGILEGWTNTDTKFGLVAQACGHMMHHECFSIYSQSVEQRHAQQNTRNHAENTGRMEYICPLCKSLGNALVPVEGSLFASQGAAERLPPLPEWLRLVRVELLRPNSNYGQRAHLQSDDDGAPGFLFWGAEDSGYPRLTVQVRDGDHRMADTVRGISRALSLQTIHLRPDSGRPSGTPGSGMYLPEYLCAYTIAATEISLRGQGTYPTVVHGLSDAAQHTVRGIIACLTKLAALQLDPSGDAAANRPSIQEAILHPVLPEWSRKRMPFLLRDPMVVLVEVAAVAPALLPYMATLMYYAHLARMTLTLVAQLDRVPSGALLGKEEATPLLGDITTFTTSAVRHCPKLAIRAEQVLATTPDGALARLVHSLTLPFLRRTAILMKAVLPGCIQPGDAEGSGEYERLLAMLKIPPPSTISEHGYLQSLLQNWSQHFGMYMNQVGLQPIARIEYPSPYRLVQLPALLDELFAEQNTLKCKRCKTVPLDAAICLFCGTICCFQSHCCFDPEDTSKGECNMHLRECGGAVGLYFLVRRCAILYLSAGNGSFGQAPYLDVHGEVDYGIRGRRQFLNPQRFEELRRVWLTHGIPTFVARKLDGLMDYGGWDGLWNRCNRSGNHFENCRDVFPLNCLYTPDINFLFRGLVIVWHPSILTFYAANTAIEQVAMNSEQERKRDRRFSGSSSSQIVMSNLHDRPACQTNVLVRAALYAQIILAWGMSLYWPDTFVRNSRAAYMTATAVLVSSLIEWKKQGSSLLDAVVVSLTREKIKITSGQSSQDTSTGTGTNSGTRDQTSIPTDNPQPSSTITSDAPQPSAVQPGNTQHAKASSTTPNSTQPAPSTPQQSISGQKAAVHTAESSSLRPRRSNTQWFIRFCFVNLWGGFCFNLWNDPAHFGLQGPKANCTTNNDVIVWVFGVDVKAVSPGIRITALVLVSILYFVAACSLFFTLENVLDPVYNFLATISLKKDNTTQPTIGSRKLHQDPIINKIHYFLHIIAFGTLVYLVVSTEMTIRGNDKKGATMEWSYGQVIALILLSQQFNDLCSTYIDNKEARQSTPNQGPQLAQVDAEAQNDIQLKNMAPENSQGPTS</sequence>
<evidence type="ECO:0000256" key="12">
    <source>
        <dbReference type="ARBA" id="ARBA00046341"/>
    </source>
</evidence>
<feature type="region of interest" description="Disordered" evidence="15">
    <location>
        <begin position="1136"/>
        <end position="1165"/>
    </location>
</feature>
<keyword evidence="19" id="KW-1185">Reference proteome</keyword>
<organism evidence="18 19">
    <name type="scientific">Thanatephorus cucumeris (strain AG1-IA)</name>
    <name type="common">Rice sheath blight fungus</name>
    <name type="synonym">Rhizoctonia solani</name>
    <dbReference type="NCBI Taxonomy" id="983506"/>
    <lineage>
        <taxon>Eukaryota</taxon>
        <taxon>Fungi</taxon>
        <taxon>Dikarya</taxon>
        <taxon>Basidiomycota</taxon>
        <taxon>Agaricomycotina</taxon>
        <taxon>Agaricomycetes</taxon>
        <taxon>Cantharellales</taxon>
        <taxon>Ceratobasidiaceae</taxon>
        <taxon>Rhizoctonia</taxon>
        <taxon>Rhizoctonia solani AG-1</taxon>
    </lineage>
</organism>
<dbReference type="STRING" id="983506.L8WVL3"/>
<evidence type="ECO:0000256" key="4">
    <source>
        <dbReference type="ARBA" id="ARBA00022679"/>
    </source>
</evidence>
<evidence type="ECO:0000256" key="16">
    <source>
        <dbReference type="SAM" id="Phobius"/>
    </source>
</evidence>
<dbReference type="Pfam" id="PF02617">
    <property type="entry name" value="ClpS"/>
    <property type="match status" value="1"/>
</dbReference>
<dbReference type="OrthoDB" id="26387at2759"/>
<comment type="similarity">
    <text evidence="12 14">Belongs to the E3 ubiquitin-protein ligase UBR1-like family.</text>
</comment>
<keyword evidence="18" id="KW-0436">Ligase</keyword>
<evidence type="ECO:0000313" key="19">
    <source>
        <dbReference type="Proteomes" id="UP000011668"/>
    </source>
</evidence>
<keyword evidence="4 14" id="KW-0808">Transferase</keyword>
<comment type="pathway">
    <text evidence="3 14">Protein modification; protein ubiquitination.</text>
</comment>
<dbReference type="Proteomes" id="UP000011668">
    <property type="component" value="Unassembled WGS sequence"/>
</dbReference>
<dbReference type="Pfam" id="PF18995">
    <property type="entry name" value="PRT6_C"/>
    <property type="match status" value="1"/>
</dbReference>
<feature type="compositionally biased region" description="Polar residues" evidence="15">
    <location>
        <begin position="1945"/>
        <end position="2002"/>
    </location>
</feature>
<dbReference type="GO" id="GO:0005737">
    <property type="term" value="C:cytoplasm"/>
    <property type="evidence" value="ECO:0007669"/>
    <property type="project" value="TreeGrafter"/>
</dbReference>
<dbReference type="GO" id="GO:0008270">
    <property type="term" value="F:zinc ion binding"/>
    <property type="evidence" value="ECO:0007669"/>
    <property type="project" value="UniProtKB-UniRule"/>
</dbReference>
<keyword evidence="9 14" id="KW-0862">Zinc</keyword>
<dbReference type="GO" id="GO:0016874">
    <property type="term" value="F:ligase activity"/>
    <property type="evidence" value="ECO:0007669"/>
    <property type="project" value="UniProtKB-KW"/>
</dbReference>
<dbReference type="PROSITE" id="PS01346">
    <property type="entry name" value="CLAUDIN"/>
    <property type="match status" value="1"/>
</dbReference>
<dbReference type="GO" id="GO:0000151">
    <property type="term" value="C:ubiquitin ligase complex"/>
    <property type="evidence" value="ECO:0007669"/>
    <property type="project" value="TreeGrafter"/>
</dbReference>
<feature type="region of interest" description="Disordered" evidence="15">
    <location>
        <begin position="2205"/>
        <end position="2242"/>
    </location>
</feature>
<dbReference type="EMBL" id="AFRT01001339">
    <property type="protein sequence ID" value="ELU40793.1"/>
    <property type="molecule type" value="Genomic_DNA"/>
</dbReference>
<evidence type="ECO:0000256" key="15">
    <source>
        <dbReference type="SAM" id="MobiDB-lite"/>
    </source>
</evidence>
<dbReference type="Gene3D" id="2.10.110.30">
    <property type="match status" value="1"/>
</dbReference>
<dbReference type="SUPFAM" id="SSF46785">
    <property type="entry name" value="Winged helix' DNA-binding domain"/>
    <property type="match status" value="1"/>
</dbReference>
<evidence type="ECO:0000259" key="17">
    <source>
        <dbReference type="PROSITE" id="PS51157"/>
    </source>
</evidence>
<evidence type="ECO:0000256" key="7">
    <source>
        <dbReference type="ARBA" id="ARBA00022771"/>
    </source>
</evidence>
<evidence type="ECO:0000256" key="5">
    <source>
        <dbReference type="ARBA" id="ARBA00022692"/>
    </source>
</evidence>
<dbReference type="Pfam" id="PF02207">
    <property type="entry name" value="zf-UBR"/>
    <property type="match status" value="1"/>
</dbReference>
<dbReference type="CDD" id="cd19673">
    <property type="entry name" value="UBR-box_UBR3"/>
    <property type="match status" value="1"/>
</dbReference>
<dbReference type="InterPro" id="IPR039164">
    <property type="entry name" value="UBR1-like"/>
</dbReference>
<feature type="compositionally biased region" description="Acidic residues" evidence="15">
    <location>
        <begin position="1068"/>
        <end position="1079"/>
    </location>
</feature>
<reference evidence="18 19" key="1">
    <citation type="journal article" date="2013" name="Nat. Commun.">
        <title>The evolution and pathogenic mechanisms of the rice sheath blight pathogen.</title>
        <authorList>
            <person name="Zheng A."/>
            <person name="Lin R."/>
            <person name="Xu L."/>
            <person name="Qin P."/>
            <person name="Tang C."/>
            <person name="Ai P."/>
            <person name="Zhang D."/>
            <person name="Liu Y."/>
            <person name="Sun Z."/>
            <person name="Feng H."/>
            <person name="Wang Y."/>
            <person name="Chen Y."/>
            <person name="Liang X."/>
            <person name="Fu R."/>
            <person name="Li Q."/>
            <person name="Zhang J."/>
            <person name="Yu X."/>
            <person name="Xie Z."/>
            <person name="Ding L."/>
            <person name="Guan P."/>
            <person name="Tang J."/>
            <person name="Liang Y."/>
            <person name="Wang S."/>
            <person name="Deng Q."/>
            <person name="Li S."/>
            <person name="Zhu J."/>
            <person name="Wang L."/>
            <person name="Liu H."/>
            <person name="Li P."/>
        </authorList>
    </citation>
    <scope>NUCLEOTIDE SEQUENCE [LARGE SCALE GENOMIC DNA]</scope>
    <source>
        <strain evidence="19">AG-1 IA</strain>
    </source>
</reference>
<dbReference type="Gene3D" id="3.30.1390.10">
    <property type="match status" value="1"/>
</dbReference>
<comment type="subcellular location">
    <subcellularLocation>
        <location evidence="2">Membrane</location>
        <topology evidence="2">Multi-pass membrane protein</topology>
    </subcellularLocation>
</comment>
<dbReference type="CDD" id="cd16482">
    <property type="entry name" value="RING-H2_UBR1-like"/>
    <property type="match status" value="1"/>
</dbReference>
<dbReference type="InterPro" id="IPR017974">
    <property type="entry name" value="Claudin_CS"/>
</dbReference>
<dbReference type="GO" id="GO:0071596">
    <property type="term" value="P:ubiquitin-dependent protein catabolic process via the N-end rule pathway"/>
    <property type="evidence" value="ECO:0007669"/>
    <property type="project" value="UniProtKB-UniRule"/>
</dbReference>
<dbReference type="GO" id="GO:0016020">
    <property type="term" value="C:membrane"/>
    <property type="evidence" value="ECO:0007669"/>
    <property type="project" value="UniProtKB-SubCell"/>
</dbReference>
<dbReference type="Gene3D" id="1.10.10.2670">
    <property type="entry name" value="E3 ubiquitin-protein ligase"/>
    <property type="match status" value="1"/>
</dbReference>
<dbReference type="InterPro" id="IPR003769">
    <property type="entry name" value="ClpS_core"/>
</dbReference>
<name>L8WVL3_THACA</name>
<keyword evidence="6 14" id="KW-0479">Metal-binding</keyword>
<dbReference type="HOGENOM" id="CLU_000684_0_0_1"/>
<evidence type="ECO:0000256" key="9">
    <source>
        <dbReference type="ARBA" id="ARBA00022833"/>
    </source>
</evidence>
<dbReference type="PANTHER" id="PTHR21497:SF24">
    <property type="entry name" value="E3 UBIQUITIN-PROTEIN LIGASE UBR1"/>
    <property type="match status" value="1"/>
</dbReference>
<feature type="region of interest" description="Disordered" evidence="15">
    <location>
        <begin position="1065"/>
        <end position="1084"/>
    </location>
</feature>
<dbReference type="GO" id="GO:0061630">
    <property type="term" value="F:ubiquitin protein ligase activity"/>
    <property type="evidence" value="ECO:0007669"/>
    <property type="project" value="UniProtKB-UniRule"/>
</dbReference>
<dbReference type="PANTHER" id="PTHR21497">
    <property type="entry name" value="UBIQUITIN LIGASE E3 ALPHA-RELATED"/>
    <property type="match status" value="1"/>
</dbReference>
<dbReference type="PROSITE" id="PS51157">
    <property type="entry name" value="ZF_UBR"/>
    <property type="match status" value="1"/>
</dbReference>
<evidence type="ECO:0000256" key="1">
    <source>
        <dbReference type="ARBA" id="ARBA00000900"/>
    </source>
</evidence>
<accession>L8WVL3</accession>
<feature type="transmembrane region" description="Helical" evidence="16">
    <location>
        <begin position="2142"/>
        <end position="2159"/>
    </location>
</feature>
<protein>
    <recommendedName>
        <fullName evidence="14">E3 ubiquitin-protein ligase</fullName>
        <ecNumber evidence="14">2.3.2.27</ecNumber>
    </recommendedName>
</protein>
<keyword evidence="11 16" id="KW-0472">Membrane</keyword>
<dbReference type="Pfam" id="PF22960">
    <property type="entry name" value="WHD_UBR1"/>
    <property type="match status" value="1"/>
</dbReference>
<comment type="caution">
    <text evidence="18">The sequence shown here is derived from an EMBL/GenBank/DDBJ whole genome shotgun (WGS) entry which is preliminary data.</text>
</comment>
<dbReference type="InterPro" id="IPR036390">
    <property type="entry name" value="WH_DNA-bd_sf"/>
</dbReference>
<dbReference type="GO" id="GO:0016567">
    <property type="term" value="P:protein ubiquitination"/>
    <property type="evidence" value="ECO:0007669"/>
    <property type="project" value="UniProtKB-UniRule"/>
</dbReference>
<feature type="zinc finger region" description="UBR-type" evidence="13">
    <location>
        <begin position="93"/>
        <end position="165"/>
    </location>
</feature>
<dbReference type="InterPro" id="IPR044046">
    <property type="entry name" value="E3_ligase_UBR-like_C"/>
</dbReference>
<keyword evidence="8 14" id="KW-0833">Ubl conjugation pathway</keyword>
<evidence type="ECO:0000256" key="10">
    <source>
        <dbReference type="ARBA" id="ARBA00022989"/>
    </source>
</evidence>
<evidence type="ECO:0000256" key="6">
    <source>
        <dbReference type="ARBA" id="ARBA00022723"/>
    </source>
</evidence>
<evidence type="ECO:0000313" key="18">
    <source>
        <dbReference type="EMBL" id="ELU40793.1"/>
    </source>
</evidence>
<feature type="transmembrane region" description="Helical" evidence="16">
    <location>
        <begin position="1434"/>
        <end position="1457"/>
    </location>
</feature>
<feature type="compositionally biased region" description="Basic and acidic residues" evidence="15">
    <location>
        <begin position="181"/>
        <end position="193"/>
    </location>
</feature>
<feature type="transmembrane region" description="Helical" evidence="16">
    <location>
        <begin position="2024"/>
        <end position="2042"/>
    </location>
</feature>
<feature type="region of interest" description="Disordered" evidence="15">
    <location>
        <begin position="1924"/>
        <end position="2014"/>
    </location>
</feature>
<feature type="region of interest" description="Disordered" evidence="15">
    <location>
        <begin position="160"/>
        <end position="193"/>
    </location>
</feature>
<dbReference type="FunFam" id="2.10.110.30:FF:000002">
    <property type="entry name" value="Putative e3 ubiquitin-protein ligase ubr3"/>
    <property type="match status" value="1"/>
</dbReference>
<dbReference type="InterPro" id="IPR003126">
    <property type="entry name" value="Znf_UBR"/>
</dbReference>
<feature type="compositionally biased region" description="Low complexity" evidence="15">
    <location>
        <begin position="1926"/>
        <end position="1944"/>
    </location>
</feature>
<keyword evidence="10 16" id="KW-1133">Transmembrane helix</keyword>
<dbReference type="InterPro" id="IPR014719">
    <property type="entry name" value="Ribosomal_bL12_C/ClpS-like"/>
</dbReference>
<dbReference type="InterPro" id="IPR055194">
    <property type="entry name" value="UBR1-like_WH"/>
</dbReference>
<evidence type="ECO:0000256" key="8">
    <source>
        <dbReference type="ARBA" id="ARBA00022786"/>
    </source>
</evidence>
<dbReference type="SMART" id="SM00396">
    <property type="entry name" value="ZnF_UBR1"/>
    <property type="match status" value="1"/>
</dbReference>
<feature type="compositionally biased region" description="Basic and acidic residues" evidence="15">
    <location>
        <begin position="1142"/>
        <end position="1159"/>
    </location>
</feature>
<feature type="transmembrane region" description="Helical" evidence="16">
    <location>
        <begin position="2081"/>
        <end position="2102"/>
    </location>
</feature>
<evidence type="ECO:0000256" key="2">
    <source>
        <dbReference type="ARBA" id="ARBA00004141"/>
    </source>
</evidence>
<proteinExistence type="inferred from homology"/>
<evidence type="ECO:0000256" key="11">
    <source>
        <dbReference type="ARBA" id="ARBA00023136"/>
    </source>
</evidence>
<dbReference type="EC" id="2.3.2.27" evidence="14"/>
<dbReference type="InterPro" id="IPR042065">
    <property type="entry name" value="E3_ELL-like"/>
</dbReference>
<dbReference type="OMA" id="GWYLWAS"/>
<comment type="catalytic activity">
    <reaction evidence="1 14">
        <text>S-ubiquitinyl-[E2 ubiquitin-conjugating enzyme]-L-cysteine + [acceptor protein]-L-lysine = [E2 ubiquitin-conjugating enzyme]-L-cysteine + N(6)-ubiquitinyl-[acceptor protein]-L-lysine.</text>
        <dbReference type="EC" id="2.3.2.27"/>
    </reaction>
</comment>
<feature type="domain" description="UBR-type" evidence="17">
    <location>
        <begin position="93"/>
        <end position="165"/>
    </location>
</feature>
<gene>
    <name evidence="18" type="ORF">AG1IA_05177</name>
</gene>
<dbReference type="SUPFAM" id="SSF54736">
    <property type="entry name" value="ClpS-like"/>
    <property type="match status" value="1"/>
</dbReference>